<dbReference type="Proteomes" id="UP001597111">
    <property type="component" value="Unassembled WGS sequence"/>
</dbReference>
<feature type="transmembrane region" description="Helical" evidence="1">
    <location>
        <begin position="42"/>
        <end position="65"/>
    </location>
</feature>
<evidence type="ECO:0000256" key="1">
    <source>
        <dbReference type="SAM" id="Phobius"/>
    </source>
</evidence>
<keyword evidence="3" id="KW-1185">Reference proteome</keyword>
<gene>
    <name evidence="2" type="ORF">ACFR9S_08350</name>
</gene>
<keyword evidence="1" id="KW-1133">Transmembrane helix</keyword>
<protein>
    <submittedName>
        <fullName evidence="2">Uncharacterized protein</fullName>
    </submittedName>
</protein>
<keyword evidence="1" id="KW-0812">Transmembrane</keyword>
<sequence length="81" mass="8509">MINRDNFFIGMQCVAAGWAAAMAYFLITNSFANRLDPLASTAWLLGLISSTYVAGGLTGVIYGAIEGFGQKEGKNAEAGGR</sequence>
<organism evidence="2 3">
    <name type="scientific">Halolamina salina</name>
    <dbReference type="NCBI Taxonomy" id="1220023"/>
    <lineage>
        <taxon>Archaea</taxon>
        <taxon>Methanobacteriati</taxon>
        <taxon>Methanobacteriota</taxon>
        <taxon>Stenosarchaea group</taxon>
        <taxon>Halobacteria</taxon>
        <taxon>Halobacteriales</taxon>
        <taxon>Haloferacaceae</taxon>
    </lineage>
</organism>
<evidence type="ECO:0000313" key="2">
    <source>
        <dbReference type="EMBL" id="MFD1526311.1"/>
    </source>
</evidence>
<comment type="caution">
    <text evidence="2">The sequence shown here is derived from an EMBL/GenBank/DDBJ whole genome shotgun (WGS) entry which is preliminary data.</text>
</comment>
<dbReference type="RefSeq" id="WP_379818412.1">
    <property type="nucleotide sequence ID" value="NZ_JBHUDH010000084.1"/>
</dbReference>
<name>A0ABD6B5S3_9EURY</name>
<dbReference type="EMBL" id="JBHUDH010000084">
    <property type="protein sequence ID" value="MFD1526311.1"/>
    <property type="molecule type" value="Genomic_DNA"/>
</dbReference>
<evidence type="ECO:0000313" key="3">
    <source>
        <dbReference type="Proteomes" id="UP001597111"/>
    </source>
</evidence>
<proteinExistence type="predicted"/>
<accession>A0ABD6B5S3</accession>
<feature type="transmembrane region" description="Helical" evidence="1">
    <location>
        <begin position="7"/>
        <end position="27"/>
    </location>
</feature>
<keyword evidence="1" id="KW-0472">Membrane</keyword>
<dbReference type="AlphaFoldDB" id="A0ABD6B5S3"/>
<reference evidence="2 3" key="1">
    <citation type="journal article" date="2019" name="Int. J. Syst. Evol. Microbiol.">
        <title>The Global Catalogue of Microorganisms (GCM) 10K type strain sequencing project: providing services to taxonomists for standard genome sequencing and annotation.</title>
        <authorList>
            <consortium name="The Broad Institute Genomics Platform"/>
            <consortium name="The Broad Institute Genome Sequencing Center for Infectious Disease"/>
            <person name="Wu L."/>
            <person name="Ma J."/>
        </authorList>
    </citation>
    <scope>NUCLEOTIDE SEQUENCE [LARGE SCALE GENOMIC DNA]</scope>
    <source>
        <strain evidence="2 3">CGMCC 1.12285</strain>
    </source>
</reference>